<feature type="region of interest" description="Disordered" evidence="1">
    <location>
        <begin position="13"/>
        <end position="33"/>
    </location>
</feature>
<evidence type="ECO:0000256" key="1">
    <source>
        <dbReference type="SAM" id="MobiDB-lite"/>
    </source>
</evidence>
<sequence>MAGIVATTVLLKHHNRPSSSPSIAFSSSDPPRTHQTLACRTTYNQPQRHNSKMQFFAAISFLALAGLGFASPAEQQQKRATCATCAQGCLRTDTGDCYPNWPQSTCEIYRGVSLTFADKAGSGAHKYARRQGSRVVESAVILSIGWLAISRIHEAEGQCRIYAYVIAFVTLNGAFLCEIPRSASAARFLGGPIVRQSFAPVLDRERRNSSAQSGCTGEIDSAVMQTRVYADRTIADFILANSASVVEQWARVYHTRRQSECRCQRQASAQV</sequence>
<feature type="compositionally biased region" description="Low complexity" evidence="1">
    <location>
        <begin position="17"/>
        <end position="30"/>
    </location>
</feature>
<dbReference type="AlphaFoldDB" id="A0A179GS49"/>
<reference evidence="2 3" key="1">
    <citation type="submission" date="2016-01" db="EMBL/GenBank/DDBJ databases">
        <title>Biosynthesis of antibiotic leucinostatins and their inhibition on Phytophthora in bio-control Purpureocillium lilacinum.</title>
        <authorList>
            <person name="Wang G."/>
            <person name="Liu Z."/>
            <person name="Lin R."/>
            <person name="Li E."/>
            <person name="Mao Z."/>
            <person name="Ling J."/>
            <person name="Yin W."/>
            <person name="Xie B."/>
        </authorList>
    </citation>
    <scope>NUCLEOTIDE SEQUENCE [LARGE SCALE GENOMIC DNA]</scope>
    <source>
        <strain evidence="2">PLBJ-1</strain>
    </source>
</reference>
<organism evidence="2 3">
    <name type="scientific">Purpureocillium lilacinum</name>
    <name type="common">Paecilomyces lilacinus</name>
    <dbReference type="NCBI Taxonomy" id="33203"/>
    <lineage>
        <taxon>Eukaryota</taxon>
        <taxon>Fungi</taxon>
        <taxon>Dikarya</taxon>
        <taxon>Ascomycota</taxon>
        <taxon>Pezizomycotina</taxon>
        <taxon>Sordariomycetes</taxon>
        <taxon>Hypocreomycetidae</taxon>
        <taxon>Hypocreales</taxon>
        <taxon>Ophiocordycipitaceae</taxon>
        <taxon>Purpureocillium</taxon>
    </lineage>
</organism>
<proteinExistence type="predicted"/>
<dbReference type="EMBL" id="LSBH01000004">
    <property type="protein sequence ID" value="OAQ80592.1"/>
    <property type="molecule type" value="Genomic_DNA"/>
</dbReference>
<dbReference type="Proteomes" id="UP000078240">
    <property type="component" value="Unassembled WGS sequence"/>
</dbReference>
<accession>A0A179GS49</accession>
<comment type="caution">
    <text evidence="2">The sequence shown here is derived from an EMBL/GenBank/DDBJ whole genome shotgun (WGS) entry which is preliminary data.</text>
</comment>
<evidence type="ECO:0000313" key="3">
    <source>
        <dbReference type="Proteomes" id="UP000078240"/>
    </source>
</evidence>
<name>A0A179GS49_PURLI</name>
<protein>
    <submittedName>
        <fullName evidence="2">Uncharacterized protein</fullName>
    </submittedName>
</protein>
<evidence type="ECO:0000313" key="2">
    <source>
        <dbReference type="EMBL" id="OAQ80592.1"/>
    </source>
</evidence>
<gene>
    <name evidence="2" type="ORF">VFPBJ_06177</name>
</gene>